<name>A0A8S5MDT0_9CAUD</name>
<dbReference type="EMBL" id="BK014883">
    <property type="protein sequence ID" value="DAD80394.1"/>
    <property type="molecule type" value="Genomic_DNA"/>
</dbReference>
<sequence length="85" mass="9542">MDKYKELIKTNLKNALVALDENEAFKKLNDAGRFKNDLPTKITININPDNTIEVEGASVTPFNLKHSTLKFNIDGQSSCSYSLHD</sequence>
<proteinExistence type="predicted"/>
<accession>A0A8S5MDT0</accession>
<organism evidence="1">
    <name type="scientific">Siphoviridae sp. ctX581</name>
    <dbReference type="NCBI Taxonomy" id="2826365"/>
    <lineage>
        <taxon>Viruses</taxon>
        <taxon>Duplodnaviria</taxon>
        <taxon>Heunggongvirae</taxon>
        <taxon>Uroviricota</taxon>
        <taxon>Caudoviricetes</taxon>
    </lineage>
</organism>
<reference evidence="1" key="1">
    <citation type="journal article" date="2021" name="Proc. Natl. Acad. Sci. U.S.A.">
        <title>A Catalog of Tens of Thousands of Viruses from Human Metagenomes Reveals Hidden Associations with Chronic Diseases.</title>
        <authorList>
            <person name="Tisza M.J."/>
            <person name="Buck C.B."/>
        </authorList>
    </citation>
    <scope>NUCLEOTIDE SEQUENCE</scope>
    <source>
        <strain evidence="1">CtX581</strain>
    </source>
</reference>
<evidence type="ECO:0000313" key="1">
    <source>
        <dbReference type="EMBL" id="DAD80394.1"/>
    </source>
</evidence>
<protein>
    <submittedName>
        <fullName evidence="1">Uncharacterized protein</fullName>
    </submittedName>
</protein>